<reference evidence="4" key="1">
    <citation type="journal article" date="2013" name="Genome Announc.">
        <title>Draft genome sequence of the grapevine dieback fungus Eutypa lata UCR-EL1.</title>
        <authorList>
            <person name="Blanco-Ulate B."/>
            <person name="Rolshausen P.E."/>
            <person name="Cantu D."/>
        </authorList>
    </citation>
    <scope>NUCLEOTIDE SEQUENCE [LARGE SCALE GENOMIC DNA]</scope>
    <source>
        <strain evidence="4">UCR-EL1</strain>
    </source>
</reference>
<dbReference type="AlphaFoldDB" id="M7T8C9"/>
<evidence type="ECO:0000256" key="1">
    <source>
        <dbReference type="ARBA" id="ARBA00007447"/>
    </source>
</evidence>
<sequence length="318" mass="34558">MQNATVPLYDDSQYAYLIQLGIGTPEQLVKVAIDTGSSELWVDPDCNVTSDVSLAQQCVSFGFYNHKDSSTFVYLNYSNTIQYGIGWTGIEYVEDSIALPNSVIDLNNVQFGVAIASSSLNVGILGLSFGGNNSQERNSSAGNLNYNNFVDELYLQGVTQSRAFSIALGSADSPDDGVIIFGGIDTSKFGGSLHTVPILDPQNNENLYRDENTTLNLNFGDFTIHIPYSDFIMQVDTDVCFLGATPSIDGISVLGDSFLQSAYVVFDQRNMEISMAHYNNCGQSEQAIPVDGVSGVKGNCQTSYDEVSAILMYYPETH</sequence>
<proteinExistence type="inferred from homology"/>
<organism evidence="3 4">
    <name type="scientific">Eutypa lata (strain UCR-EL1)</name>
    <name type="common">Grapevine dieback disease fungus</name>
    <name type="synonym">Eutypa armeniacae</name>
    <dbReference type="NCBI Taxonomy" id="1287681"/>
    <lineage>
        <taxon>Eukaryota</taxon>
        <taxon>Fungi</taxon>
        <taxon>Dikarya</taxon>
        <taxon>Ascomycota</taxon>
        <taxon>Pezizomycotina</taxon>
        <taxon>Sordariomycetes</taxon>
        <taxon>Xylariomycetidae</taxon>
        <taxon>Xylariales</taxon>
        <taxon>Diatrypaceae</taxon>
        <taxon>Eutypa</taxon>
    </lineage>
</organism>
<accession>M7T8C9</accession>
<feature type="domain" description="Peptidase A1" evidence="2">
    <location>
        <begin position="16"/>
        <end position="318"/>
    </location>
</feature>
<dbReference type="PANTHER" id="PTHR47966">
    <property type="entry name" value="BETA-SITE APP-CLEAVING ENZYME, ISOFORM A-RELATED"/>
    <property type="match status" value="1"/>
</dbReference>
<keyword evidence="4" id="KW-1185">Reference proteome</keyword>
<keyword evidence="3" id="KW-0378">Hydrolase</keyword>
<dbReference type="GO" id="GO:0006508">
    <property type="term" value="P:proteolysis"/>
    <property type="evidence" value="ECO:0007669"/>
    <property type="project" value="UniProtKB-KW"/>
</dbReference>
<dbReference type="OMA" id="QRTHRPE"/>
<dbReference type="Pfam" id="PF00026">
    <property type="entry name" value="Asp"/>
    <property type="match status" value="2"/>
</dbReference>
<dbReference type="InterPro" id="IPR001461">
    <property type="entry name" value="Aspartic_peptidase_A1"/>
</dbReference>
<dbReference type="HOGENOM" id="CLU_874450_0_0_1"/>
<gene>
    <name evidence="3" type="ORF">UCREL1_6944</name>
</gene>
<evidence type="ECO:0000313" key="4">
    <source>
        <dbReference type="Proteomes" id="UP000012174"/>
    </source>
</evidence>
<evidence type="ECO:0000313" key="3">
    <source>
        <dbReference type="EMBL" id="EMR66071.1"/>
    </source>
</evidence>
<dbReference type="InterPro" id="IPR033121">
    <property type="entry name" value="PEPTIDASE_A1"/>
</dbReference>
<dbReference type="KEGG" id="ela:UCREL1_6944"/>
<dbReference type="Proteomes" id="UP000012174">
    <property type="component" value="Unassembled WGS sequence"/>
</dbReference>
<dbReference type="InterPro" id="IPR021109">
    <property type="entry name" value="Peptidase_aspartic_dom_sf"/>
</dbReference>
<protein>
    <submittedName>
        <fullName evidence="3">Putative eukaryotic aspartyl protease protein</fullName>
    </submittedName>
</protein>
<dbReference type="PANTHER" id="PTHR47966:SF65">
    <property type="entry name" value="ASPARTIC-TYPE ENDOPEPTIDASE"/>
    <property type="match status" value="1"/>
</dbReference>
<dbReference type="SUPFAM" id="SSF50630">
    <property type="entry name" value="Acid proteases"/>
    <property type="match status" value="1"/>
</dbReference>
<dbReference type="PRINTS" id="PR00792">
    <property type="entry name" value="PEPSIN"/>
</dbReference>
<dbReference type="GO" id="GO:0004190">
    <property type="term" value="F:aspartic-type endopeptidase activity"/>
    <property type="evidence" value="ECO:0007669"/>
    <property type="project" value="InterPro"/>
</dbReference>
<dbReference type="OrthoDB" id="771136at2759"/>
<dbReference type="Gene3D" id="2.40.70.10">
    <property type="entry name" value="Acid Proteases"/>
    <property type="match status" value="3"/>
</dbReference>
<evidence type="ECO:0000259" key="2">
    <source>
        <dbReference type="PROSITE" id="PS51767"/>
    </source>
</evidence>
<dbReference type="EMBL" id="KB706714">
    <property type="protein sequence ID" value="EMR66071.1"/>
    <property type="molecule type" value="Genomic_DNA"/>
</dbReference>
<dbReference type="PROSITE" id="PS51767">
    <property type="entry name" value="PEPTIDASE_A1"/>
    <property type="match status" value="1"/>
</dbReference>
<keyword evidence="3" id="KW-0645">Protease</keyword>
<dbReference type="eggNOG" id="KOG1339">
    <property type="taxonomic scope" value="Eukaryota"/>
</dbReference>
<comment type="similarity">
    <text evidence="1">Belongs to the peptidase A1 family.</text>
</comment>
<name>M7T8C9_EUTLA</name>
<dbReference type="MEROPS" id="A01.082"/>